<proteinExistence type="predicted"/>
<dbReference type="PANTHER" id="PTHR32114">
    <property type="entry name" value="ABC TRANSPORTER ABCH.3"/>
    <property type="match status" value="1"/>
</dbReference>
<comment type="caution">
    <text evidence="2">The sequence shown here is derived from an EMBL/GenBank/DDBJ whole genome shotgun (WGS) entry which is preliminary data.</text>
</comment>
<dbReference type="EMBL" id="AMFJ01036017">
    <property type="protein sequence ID" value="EKD25635.1"/>
    <property type="molecule type" value="Genomic_DNA"/>
</dbReference>
<sequence length="803" mass="94436">MLIKAPIGSGKSFLFFDGPIYGLYKYSNRNILNTKSKTGFIKLICEVNDTIYLITRNIKKGKSKDSCDSKLYILEGNLPDFNTHKPTENDTDIEDILRKHPGLKRDEIAFKNETDLQQNLQTFLPPREVIMNTIFLMQDSDNIFELTPVDRLTILKNVFNLMGIDEAKEVLADKKREIRYKIKSKTDISKYDEKLKNNIQNYLSTFDATKNLLNGAINTEAYQQFFDERKMIEEKIQMTNFSLKDFPMSREQELHTYIDQKKSQEQRLEHQFETIQKDIAQEQKKIKEQQATEKELSTSIAALQKNIENIDEKKIETLKKQKQETLAKQNSNEQQIPTQKIRNFITAQSNDTDIQKKSDITVTTSYVFIQQLIHQGKKWSEEIKNIQLQIKNEELIAKNEIEKTNTQKKHLQEKRDEQQNQLNTIVKTISDLEKNIDMQATFACDKIKEPCPFIKVINKKTFDQLDLQKKTFLDQQQQKEITIKKLDTELKELDKIETKQDNQKIQELEKQQKEAEKAIEDIKAFLNEINYKAIETVYIEYTSQDKIIKELDKKIHELEQEIKQIEERKLQLQKAIIQQESITKQLNEYTITIAEKEQQRKILELEKEKIDVNATKLIEKNYLTMQQLYHDIDMLVNEFKEHQLERQKLEEQEAILGNLYTIFSKELLLLVLQDHLPIINDIVNNYLSQIVDYQISLQLNKSDADKVELEAKIIDQKGERDTKSLSWGQRIILKLVWMLAISSYINSPILFLDETINNLDADTVGKVADMLEDFVKQRDIKLYTITHSQQIQQMDIRDQTIEI</sequence>
<accession>K1X5Z8</accession>
<feature type="coiled-coil region" evidence="1">
    <location>
        <begin position="496"/>
        <end position="652"/>
    </location>
</feature>
<dbReference type="AlphaFoldDB" id="K1X5Z8"/>
<feature type="coiled-coil region" evidence="1">
    <location>
        <begin position="401"/>
        <end position="435"/>
    </location>
</feature>
<organism evidence="2">
    <name type="scientific">uncultured bacterium</name>
    <name type="common">gcode 4</name>
    <dbReference type="NCBI Taxonomy" id="1234023"/>
    <lineage>
        <taxon>Bacteria</taxon>
        <taxon>environmental samples</taxon>
    </lineage>
</organism>
<reference evidence="2" key="1">
    <citation type="journal article" date="2012" name="Science">
        <title>Fermentation, hydrogen, and sulfur metabolism in multiple uncultivated bacterial phyla.</title>
        <authorList>
            <person name="Wrighton K.C."/>
            <person name="Thomas B.C."/>
            <person name="Sharon I."/>
            <person name="Miller C.S."/>
            <person name="Castelle C.J."/>
            <person name="VerBerkmoes N.C."/>
            <person name="Wilkins M.J."/>
            <person name="Hettich R.L."/>
            <person name="Lipton M.S."/>
            <person name="Williams K.H."/>
            <person name="Long P.E."/>
            <person name="Banfield J.F."/>
        </authorList>
    </citation>
    <scope>NUCLEOTIDE SEQUENCE [LARGE SCALE GENOMIC DNA]</scope>
</reference>
<name>K1X5Z8_9BACT</name>
<dbReference type="SUPFAM" id="SSF52540">
    <property type="entry name" value="P-loop containing nucleoside triphosphate hydrolases"/>
    <property type="match status" value="1"/>
</dbReference>
<dbReference type="PANTHER" id="PTHR32114:SF2">
    <property type="entry name" value="ABC TRANSPORTER ABCH.3"/>
    <property type="match status" value="1"/>
</dbReference>
<gene>
    <name evidence="2" type="ORF">ACD_80C00010G0004</name>
</gene>
<dbReference type="InterPro" id="IPR027417">
    <property type="entry name" value="P-loop_NTPase"/>
</dbReference>
<protein>
    <submittedName>
        <fullName evidence="2">Uncharacterized protein</fullName>
    </submittedName>
</protein>
<evidence type="ECO:0000313" key="2">
    <source>
        <dbReference type="EMBL" id="EKD25635.1"/>
    </source>
</evidence>
<keyword evidence="1" id="KW-0175">Coiled coil</keyword>
<dbReference type="Gene3D" id="3.40.50.300">
    <property type="entry name" value="P-loop containing nucleotide triphosphate hydrolases"/>
    <property type="match status" value="2"/>
</dbReference>
<evidence type="ECO:0000256" key="1">
    <source>
        <dbReference type="SAM" id="Coils"/>
    </source>
</evidence>
<feature type="coiled-coil region" evidence="1">
    <location>
        <begin position="258"/>
        <end position="335"/>
    </location>
</feature>